<organism evidence="1 2">
    <name type="scientific">Lindgomyces ingoldianus</name>
    <dbReference type="NCBI Taxonomy" id="673940"/>
    <lineage>
        <taxon>Eukaryota</taxon>
        <taxon>Fungi</taxon>
        <taxon>Dikarya</taxon>
        <taxon>Ascomycota</taxon>
        <taxon>Pezizomycotina</taxon>
        <taxon>Dothideomycetes</taxon>
        <taxon>Pleosporomycetidae</taxon>
        <taxon>Pleosporales</taxon>
        <taxon>Lindgomycetaceae</taxon>
        <taxon>Lindgomyces</taxon>
    </lineage>
</organism>
<gene>
    <name evidence="1" type="ORF">BDR25DRAFT_364571</name>
</gene>
<dbReference type="EMBL" id="MU003492">
    <property type="protein sequence ID" value="KAF2477677.1"/>
    <property type="molecule type" value="Genomic_DNA"/>
</dbReference>
<comment type="caution">
    <text evidence="1">The sequence shown here is derived from an EMBL/GenBank/DDBJ whole genome shotgun (WGS) entry which is preliminary data.</text>
</comment>
<reference evidence="1" key="1">
    <citation type="journal article" date="2020" name="Stud. Mycol.">
        <title>101 Dothideomycetes genomes: a test case for predicting lifestyles and emergence of pathogens.</title>
        <authorList>
            <person name="Haridas S."/>
            <person name="Albert R."/>
            <person name="Binder M."/>
            <person name="Bloem J."/>
            <person name="Labutti K."/>
            <person name="Salamov A."/>
            <person name="Andreopoulos B."/>
            <person name="Baker S."/>
            <person name="Barry K."/>
            <person name="Bills G."/>
            <person name="Bluhm B."/>
            <person name="Cannon C."/>
            <person name="Castanera R."/>
            <person name="Culley D."/>
            <person name="Daum C."/>
            <person name="Ezra D."/>
            <person name="Gonzalez J."/>
            <person name="Henrissat B."/>
            <person name="Kuo A."/>
            <person name="Liang C."/>
            <person name="Lipzen A."/>
            <person name="Lutzoni F."/>
            <person name="Magnuson J."/>
            <person name="Mondo S."/>
            <person name="Nolan M."/>
            <person name="Ohm R."/>
            <person name="Pangilinan J."/>
            <person name="Park H.-J."/>
            <person name="Ramirez L."/>
            <person name="Alfaro M."/>
            <person name="Sun H."/>
            <person name="Tritt A."/>
            <person name="Yoshinaga Y."/>
            <person name="Zwiers L.-H."/>
            <person name="Turgeon B."/>
            <person name="Goodwin S."/>
            <person name="Spatafora J."/>
            <person name="Crous P."/>
            <person name="Grigoriev I."/>
        </authorList>
    </citation>
    <scope>NUCLEOTIDE SEQUENCE</scope>
    <source>
        <strain evidence="1">ATCC 200398</strain>
    </source>
</reference>
<keyword evidence="2" id="KW-1185">Reference proteome</keyword>
<dbReference type="Proteomes" id="UP000799755">
    <property type="component" value="Unassembled WGS sequence"/>
</dbReference>
<proteinExistence type="predicted"/>
<protein>
    <submittedName>
        <fullName evidence="1">Uncharacterized protein</fullName>
    </submittedName>
</protein>
<name>A0ACB6REX9_9PLEO</name>
<sequence length="469" mass="53382">MSAAVISIQPSHPTYLDDEITALALQLEEINYHGETRKGKYPAESPPDLAVAYVDYQAEITAHLAFLRDVKLAHSVAHAVDADAEAIAEFAQEESRAQEDRRIAVQISTDNPELEAPPPDTEEGRNEFIDDEIIRRFVTHFASEEAHFDEEENGAGPSVPYAQRQADAFGRLSREQFECCSCRDSFRWASITRLSCGDDYCNRCLKRIILRAVSDNDLACLPPRCHGNPIPPALIEAHLSEEELDDFRNAEIEKMTRDKTFCSNSECGRFIASSHIRAGEAVCPRCNALTCTLCKNPFHGGDCPADPQLQVTLELGVEQHWQRCFSCRALVEIDTGCNHMRRVEALVLCRCGAEFCYLCGVEWHRCECAFWTEVNLVRRAEERVDRVAPLNILPAERQRRIQEMQDNMHANQGEHEDCNHHGRKKFQQIYGGRGGSFLCEICYTRHRKFILECKRCQLQVCMDCRRTRI</sequence>
<evidence type="ECO:0000313" key="1">
    <source>
        <dbReference type="EMBL" id="KAF2477677.1"/>
    </source>
</evidence>
<accession>A0ACB6REX9</accession>
<evidence type="ECO:0000313" key="2">
    <source>
        <dbReference type="Proteomes" id="UP000799755"/>
    </source>
</evidence>